<gene>
    <name evidence="1" type="ORF">ENJ10_06875</name>
</gene>
<protein>
    <submittedName>
        <fullName evidence="1">Uncharacterized protein</fullName>
    </submittedName>
</protein>
<name>A0A7V1LZC9_CALAY</name>
<reference evidence="1" key="1">
    <citation type="journal article" date="2020" name="mSystems">
        <title>Genome- and Community-Level Interaction Insights into Carbon Utilization and Element Cycling Functions of Hydrothermarchaeota in Hydrothermal Sediment.</title>
        <authorList>
            <person name="Zhou Z."/>
            <person name="Liu Y."/>
            <person name="Xu W."/>
            <person name="Pan J."/>
            <person name="Luo Z.H."/>
            <person name="Li M."/>
        </authorList>
    </citation>
    <scope>NUCLEOTIDE SEQUENCE [LARGE SCALE GENOMIC DNA]</scope>
    <source>
        <strain evidence="1">HyVt-456</strain>
    </source>
</reference>
<accession>A0A7V1LZC9</accession>
<dbReference type="PROSITE" id="PS51257">
    <property type="entry name" value="PROKAR_LIPOPROTEIN"/>
    <property type="match status" value="1"/>
</dbReference>
<evidence type="ECO:0000313" key="1">
    <source>
        <dbReference type="EMBL" id="HED10394.1"/>
    </source>
</evidence>
<comment type="caution">
    <text evidence="1">The sequence shown here is derived from an EMBL/GenBank/DDBJ whole genome shotgun (WGS) entry which is preliminary data.</text>
</comment>
<organism evidence="1">
    <name type="scientific">Caldithrix abyssi</name>
    <dbReference type="NCBI Taxonomy" id="187145"/>
    <lineage>
        <taxon>Bacteria</taxon>
        <taxon>Pseudomonadati</taxon>
        <taxon>Calditrichota</taxon>
        <taxon>Calditrichia</taxon>
        <taxon>Calditrichales</taxon>
        <taxon>Calditrichaceae</taxon>
        <taxon>Caldithrix</taxon>
    </lineage>
</organism>
<proteinExistence type="predicted"/>
<dbReference type="AlphaFoldDB" id="A0A7V1LZC9"/>
<dbReference type="EMBL" id="DRLD01000188">
    <property type="protein sequence ID" value="HED10394.1"/>
    <property type="molecule type" value="Genomic_DNA"/>
</dbReference>
<sequence>MNIFIRILTIVLFVAACTENPFFQDKIRATSGLEMSGRVTLQEESDYGDVFVWAEGLNVFTRTAADGSFRLKLPASINENVQSETGFHNIYFYCANYLLARARIFVFQGKFKYDRESLDENGRLRENIGLKKLVHIRTVAEPAVFNKTASGQYKVIVELYQRVPGVRVYTFKGQGDALRSLFIKKTGDPPEKAYLLGGDYFRVWELVSGKITWSLILDWPPEGISDPGSYELWPFVGVEQPLPEGLLDSFGKNAGNYSADYLNVPIRMEKAVLTLP</sequence>
<dbReference type="Proteomes" id="UP000886005">
    <property type="component" value="Unassembled WGS sequence"/>
</dbReference>